<dbReference type="Proteomes" id="UP000586252">
    <property type="component" value="Unassembled WGS sequence"/>
</dbReference>
<evidence type="ECO:0000313" key="3">
    <source>
        <dbReference type="EMBL" id="NNA78114.1"/>
    </source>
</evidence>
<protein>
    <submittedName>
        <fullName evidence="3">Uncharacterized protein</fullName>
    </submittedName>
</protein>
<dbReference type="Proteomes" id="UP000535954">
    <property type="component" value="Unassembled WGS sequence"/>
</dbReference>
<dbReference type="EMBL" id="JAAQYH010000021">
    <property type="protein sequence ID" value="NNA76815.1"/>
    <property type="molecule type" value="Genomic_DNA"/>
</dbReference>
<evidence type="ECO:0000313" key="4">
    <source>
        <dbReference type="Proteomes" id="UP000535954"/>
    </source>
</evidence>
<evidence type="ECO:0000313" key="1">
    <source>
        <dbReference type="EMBL" id="NNA46783.1"/>
    </source>
</evidence>
<evidence type="ECO:0000313" key="5">
    <source>
        <dbReference type="Proteomes" id="UP000583279"/>
    </source>
</evidence>
<reference evidence="4 5" key="1">
    <citation type="journal article" date="2020" name="Front. Microbiol.">
        <title>Genetic Organization of the aprX-lipA2 Operon Affects the Proteolytic Potential of Pseudomonas Species in Milk.</title>
        <authorList>
            <person name="Maier C."/>
            <person name="Huptas C."/>
            <person name="von Neubeck M."/>
            <person name="Scherer S."/>
            <person name="Wenning M."/>
            <person name="Lucking G."/>
        </authorList>
    </citation>
    <scope>NUCLEOTIDE SEQUENCE [LARGE SCALE GENOMIC DNA]</scope>
    <source>
        <strain evidence="1 5">WS 4997</strain>
        <strain evidence="3 6">WS 5404</strain>
        <strain evidence="2 4">WS 5405</strain>
    </source>
</reference>
<comment type="caution">
    <text evidence="3">The sequence shown here is derived from an EMBL/GenBank/DDBJ whole genome shotgun (WGS) entry which is preliminary data.</text>
</comment>
<gene>
    <name evidence="2" type="ORF">HBO13_29710</name>
    <name evidence="1" type="ORF">HBO18_21945</name>
    <name evidence="3" type="ORF">HBO30_05215</name>
</gene>
<organism evidence="3 6">
    <name type="scientific">Pseudomonas lactis</name>
    <dbReference type="NCBI Taxonomy" id="1615674"/>
    <lineage>
        <taxon>Bacteria</taxon>
        <taxon>Pseudomonadati</taxon>
        <taxon>Pseudomonadota</taxon>
        <taxon>Gammaproteobacteria</taxon>
        <taxon>Pseudomonadales</taxon>
        <taxon>Pseudomonadaceae</taxon>
        <taxon>Pseudomonas</taxon>
    </lineage>
</organism>
<dbReference type="AlphaFoldDB" id="A0A7Y1MA83"/>
<name>A0A7Y1MA83_9PSED</name>
<dbReference type="EMBL" id="JAAQYI010000002">
    <property type="protein sequence ID" value="NNA78114.1"/>
    <property type="molecule type" value="Genomic_DNA"/>
</dbReference>
<proteinExistence type="predicted"/>
<sequence>MDSRLISLCKELAKMTSDQAAAWILSRYPLTSDNWGEALLLLPHRSWKKPEQKRLADYYFKKIPFSSARGYETFASIMPVKLMVACINDALPKDPSRLELLFYHLVPVLKRFAKNDADRKIIETLLSAFSINFPKDN</sequence>
<evidence type="ECO:0000313" key="6">
    <source>
        <dbReference type="Proteomes" id="UP000586252"/>
    </source>
</evidence>
<dbReference type="Proteomes" id="UP000583279">
    <property type="component" value="Unassembled WGS sequence"/>
</dbReference>
<accession>A0A7Y1MA83</accession>
<dbReference type="EMBL" id="JAAQYK010000008">
    <property type="protein sequence ID" value="NNA46783.1"/>
    <property type="molecule type" value="Genomic_DNA"/>
</dbReference>
<evidence type="ECO:0000313" key="2">
    <source>
        <dbReference type="EMBL" id="NNA76815.1"/>
    </source>
</evidence>